<evidence type="ECO:0000313" key="3">
    <source>
        <dbReference type="Proteomes" id="UP000799118"/>
    </source>
</evidence>
<reference evidence="2" key="1">
    <citation type="journal article" date="2019" name="Environ. Microbiol.">
        <title>Fungal ecological strategies reflected in gene transcription - a case study of two litter decomposers.</title>
        <authorList>
            <person name="Barbi F."/>
            <person name="Kohler A."/>
            <person name="Barry K."/>
            <person name="Baskaran P."/>
            <person name="Daum C."/>
            <person name="Fauchery L."/>
            <person name="Ihrmark K."/>
            <person name="Kuo A."/>
            <person name="LaButti K."/>
            <person name="Lipzen A."/>
            <person name="Morin E."/>
            <person name="Grigoriev I.V."/>
            <person name="Henrissat B."/>
            <person name="Lindahl B."/>
            <person name="Martin F."/>
        </authorList>
    </citation>
    <scope>NUCLEOTIDE SEQUENCE</scope>
    <source>
        <strain evidence="2">JB14</strain>
    </source>
</reference>
<organism evidence="2 3">
    <name type="scientific">Gymnopus androsaceus JB14</name>
    <dbReference type="NCBI Taxonomy" id="1447944"/>
    <lineage>
        <taxon>Eukaryota</taxon>
        <taxon>Fungi</taxon>
        <taxon>Dikarya</taxon>
        <taxon>Basidiomycota</taxon>
        <taxon>Agaricomycotina</taxon>
        <taxon>Agaricomycetes</taxon>
        <taxon>Agaricomycetidae</taxon>
        <taxon>Agaricales</taxon>
        <taxon>Marasmiineae</taxon>
        <taxon>Omphalotaceae</taxon>
        <taxon>Gymnopus</taxon>
    </lineage>
</organism>
<dbReference type="GO" id="GO:0004540">
    <property type="term" value="F:RNA nuclease activity"/>
    <property type="evidence" value="ECO:0007669"/>
    <property type="project" value="InterPro"/>
</dbReference>
<proteinExistence type="predicted"/>
<evidence type="ECO:0000313" key="2">
    <source>
        <dbReference type="EMBL" id="KAE9389468.1"/>
    </source>
</evidence>
<keyword evidence="3" id="KW-1185">Reference proteome</keyword>
<dbReference type="InterPro" id="IPR021139">
    <property type="entry name" value="NYN"/>
</dbReference>
<dbReference type="GO" id="GO:0005777">
    <property type="term" value="C:peroxisome"/>
    <property type="evidence" value="ECO:0007669"/>
    <property type="project" value="InterPro"/>
</dbReference>
<evidence type="ECO:0000259" key="1">
    <source>
        <dbReference type="Pfam" id="PF01936"/>
    </source>
</evidence>
<dbReference type="PANTHER" id="PTHR14379">
    <property type="entry name" value="LIMKAIN B LKAP"/>
    <property type="match status" value="1"/>
</dbReference>
<protein>
    <recommendedName>
        <fullName evidence="1">NYN domain-containing protein</fullName>
    </recommendedName>
</protein>
<dbReference type="GO" id="GO:0010468">
    <property type="term" value="P:regulation of gene expression"/>
    <property type="evidence" value="ECO:0007669"/>
    <property type="project" value="InterPro"/>
</dbReference>
<dbReference type="PANTHER" id="PTHR14379:SF3">
    <property type="entry name" value="MEIOSIS REGULATOR AND MRNA STABILITY FACTOR 1"/>
    <property type="match status" value="1"/>
</dbReference>
<dbReference type="Proteomes" id="UP000799118">
    <property type="component" value="Unassembled WGS sequence"/>
</dbReference>
<dbReference type="Gene3D" id="3.40.50.1010">
    <property type="entry name" value="5'-nuclease"/>
    <property type="match status" value="1"/>
</dbReference>
<dbReference type="GO" id="GO:1905762">
    <property type="term" value="F:CCR4-NOT complex binding"/>
    <property type="evidence" value="ECO:0007669"/>
    <property type="project" value="TreeGrafter"/>
</dbReference>
<sequence>MEETGQVGIFWDYENCAAPSSLNGYELVQRIRDVAHEFGSVKLLKAYTELSERSINSPRSITLRSELQSSGVSITDCPHNGYKNVADQMIIADMLSFAMDNPTNPSNTTIFLISGDRDFAYALSVLRLRRYNVVVMAPSVVHPSLRAQASRFFEW</sequence>
<dbReference type="Pfam" id="PF01936">
    <property type="entry name" value="NYN"/>
    <property type="match status" value="1"/>
</dbReference>
<dbReference type="OrthoDB" id="549353at2759"/>
<dbReference type="AlphaFoldDB" id="A0A6A4GUR1"/>
<dbReference type="CDD" id="cd10910">
    <property type="entry name" value="PIN_limkain_b1_N_like"/>
    <property type="match status" value="1"/>
</dbReference>
<feature type="domain" description="NYN" evidence="1">
    <location>
        <begin position="7"/>
        <end position="153"/>
    </location>
</feature>
<accession>A0A6A4GUR1</accession>
<dbReference type="InterPro" id="IPR024768">
    <property type="entry name" value="Marf1"/>
</dbReference>
<name>A0A6A4GUR1_9AGAR</name>
<gene>
    <name evidence="2" type="ORF">BT96DRAFT_767496</name>
</gene>
<dbReference type="EMBL" id="ML769696">
    <property type="protein sequence ID" value="KAE9389468.1"/>
    <property type="molecule type" value="Genomic_DNA"/>
</dbReference>
<feature type="non-terminal residue" evidence="2">
    <location>
        <position position="155"/>
    </location>
</feature>